<organism evidence="6 7">
    <name type="scientific">Paramuricea clavata</name>
    <name type="common">Red gorgonian</name>
    <name type="synonym">Violescent sea-whip</name>
    <dbReference type="NCBI Taxonomy" id="317549"/>
    <lineage>
        <taxon>Eukaryota</taxon>
        <taxon>Metazoa</taxon>
        <taxon>Cnidaria</taxon>
        <taxon>Anthozoa</taxon>
        <taxon>Octocorallia</taxon>
        <taxon>Malacalcyonacea</taxon>
        <taxon>Plexauridae</taxon>
        <taxon>Paramuricea</taxon>
    </lineage>
</organism>
<reference evidence="6" key="1">
    <citation type="submission" date="2020-04" db="EMBL/GenBank/DDBJ databases">
        <authorList>
            <person name="Alioto T."/>
            <person name="Alioto T."/>
            <person name="Gomez Garrido J."/>
        </authorList>
    </citation>
    <scope>NUCLEOTIDE SEQUENCE</scope>
    <source>
        <strain evidence="6">A484AB</strain>
    </source>
</reference>
<feature type="region of interest" description="Disordered" evidence="5">
    <location>
        <begin position="1089"/>
        <end position="1125"/>
    </location>
</feature>
<feature type="region of interest" description="Disordered" evidence="5">
    <location>
        <begin position="1151"/>
        <end position="1195"/>
    </location>
</feature>
<feature type="compositionally biased region" description="Low complexity" evidence="5">
    <location>
        <begin position="1019"/>
        <end position="1033"/>
    </location>
</feature>
<evidence type="ECO:0000256" key="1">
    <source>
        <dbReference type="ARBA" id="ARBA00004245"/>
    </source>
</evidence>
<feature type="compositionally biased region" description="Basic and acidic residues" evidence="5">
    <location>
        <begin position="418"/>
        <end position="432"/>
    </location>
</feature>
<protein>
    <submittedName>
        <fullName evidence="6">GAS2 1</fullName>
    </submittedName>
</protein>
<feature type="compositionally biased region" description="Basic and acidic residues" evidence="5">
    <location>
        <begin position="1159"/>
        <end position="1171"/>
    </location>
</feature>
<dbReference type="GO" id="GO:0005884">
    <property type="term" value="C:actin filament"/>
    <property type="evidence" value="ECO:0007669"/>
    <property type="project" value="TreeGrafter"/>
</dbReference>
<feature type="region of interest" description="Disordered" evidence="5">
    <location>
        <begin position="1455"/>
        <end position="1521"/>
    </location>
</feature>
<feature type="compositionally biased region" description="Polar residues" evidence="5">
    <location>
        <begin position="240"/>
        <end position="252"/>
    </location>
</feature>
<dbReference type="SUPFAM" id="SSF47576">
    <property type="entry name" value="Calponin-homology domain, CH-domain"/>
    <property type="match status" value="1"/>
</dbReference>
<feature type="compositionally biased region" description="Low complexity" evidence="5">
    <location>
        <begin position="496"/>
        <end position="506"/>
    </location>
</feature>
<feature type="compositionally biased region" description="Acidic residues" evidence="5">
    <location>
        <begin position="1255"/>
        <end position="1267"/>
    </location>
</feature>
<dbReference type="Proteomes" id="UP001152795">
    <property type="component" value="Unassembled WGS sequence"/>
</dbReference>
<evidence type="ECO:0000256" key="5">
    <source>
        <dbReference type="SAM" id="MobiDB-lite"/>
    </source>
</evidence>
<dbReference type="OrthoDB" id="206130at2759"/>
<feature type="compositionally biased region" description="Polar residues" evidence="5">
    <location>
        <begin position="747"/>
        <end position="760"/>
    </location>
</feature>
<feature type="compositionally biased region" description="Basic and acidic residues" evidence="5">
    <location>
        <begin position="600"/>
        <end position="614"/>
    </location>
</feature>
<feature type="compositionally biased region" description="Polar residues" evidence="5">
    <location>
        <begin position="1497"/>
        <end position="1521"/>
    </location>
</feature>
<feature type="region of interest" description="Disordered" evidence="5">
    <location>
        <begin position="207"/>
        <end position="266"/>
    </location>
</feature>
<comment type="subcellular location">
    <subcellularLocation>
        <location evidence="1">Cytoplasm</location>
        <location evidence="1">Cytoskeleton</location>
    </subcellularLocation>
</comment>
<feature type="compositionally biased region" description="Low complexity" evidence="5">
    <location>
        <begin position="622"/>
        <end position="631"/>
    </location>
</feature>
<dbReference type="SMART" id="SM00033">
    <property type="entry name" value="CH"/>
    <property type="match status" value="1"/>
</dbReference>
<feature type="compositionally biased region" description="Polar residues" evidence="5">
    <location>
        <begin position="433"/>
        <end position="454"/>
    </location>
</feature>
<dbReference type="CDD" id="cd21204">
    <property type="entry name" value="CH_GAS2-like"/>
    <property type="match status" value="1"/>
</dbReference>
<dbReference type="GO" id="GO:0008093">
    <property type="term" value="F:cytoskeletal anchor activity"/>
    <property type="evidence" value="ECO:0007669"/>
    <property type="project" value="TreeGrafter"/>
</dbReference>
<evidence type="ECO:0000256" key="4">
    <source>
        <dbReference type="ARBA" id="ARBA00038441"/>
    </source>
</evidence>
<feature type="compositionally biased region" description="Polar residues" evidence="5">
    <location>
        <begin position="687"/>
        <end position="696"/>
    </location>
</feature>
<keyword evidence="7" id="KW-1185">Reference proteome</keyword>
<comment type="caution">
    <text evidence="6">The sequence shown here is derived from an EMBL/GenBank/DDBJ whole genome shotgun (WGS) entry which is preliminary data.</text>
</comment>
<dbReference type="InterPro" id="IPR036534">
    <property type="entry name" value="GAR_dom_sf"/>
</dbReference>
<accession>A0A6S7FIU2</accession>
<feature type="compositionally biased region" description="Low complexity" evidence="5">
    <location>
        <begin position="669"/>
        <end position="686"/>
    </location>
</feature>
<dbReference type="InterPro" id="IPR001715">
    <property type="entry name" value="CH_dom"/>
</dbReference>
<dbReference type="SUPFAM" id="SSF143575">
    <property type="entry name" value="GAS2 domain-like"/>
    <property type="match status" value="1"/>
</dbReference>
<keyword evidence="2" id="KW-0963">Cytoplasm</keyword>
<dbReference type="GO" id="GO:0051015">
    <property type="term" value="F:actin filament binding"/>
    <property type="evidence" value="ECO:0007669"/>
    <property type="project" value="TreeGrafter"/>
</dbReference>
<dbReference type="Gene3D" id="1.10.418.10">
    <property type="entry name" value="Calponin-like domain"/>
    <property type="match status" value="1"/>
</dbReference>
<feature type="region of interest" description="Disordered" evidence="5">
    <location>
        <begin position="1327"/>
        <end position="1360"/>
    </location>
</feature>
<dbReference type="PANTHER" id="PTHR46756:SF13">
    <property type="entry name" value="GROWTH ARREST-SPECIFIC PROTEIN 2"/>
    <property type="match status" value="1"/>
</dbReference>
<feature type="region of interest" description="Disordered" evidence="5">
    <location>
        <begin position="409"/>
        <end position="1077"/>
    </location>
</feature>
<feature type="compositionally biased region" description="Acidic residues" evidence="5">
    <location>
        <begin position="1347"/>
        <end position="1359"/>
    </location>
</feature>
<feature type="compositionally biased region" description="Low complexity" evidence="5">
    <location>
        <begin position="766"/>
        <end position="828"/>
    </location>
</feature>
<feature type="region of interest" description="Disordered" evidence="5">
    <location>
        <begin position="340"/>
        <end position="393"/>
    </location>
</feature>
<feature type="compositionally biased region" description="Low complexity" evidence="5">
    <location>
        <begin position="947"/>
        <end position="958"/>
    </location>
</feature>
<dbReference type="PROSITE" id="PS51460">
    <property type="entry name" value="GAR"/>
    <property type="match status" value="1"/>
</dbReference>
<feature type="compositionally biased region" description="Basic and acidic residues" evidence="5">
    <location>
        <begin position="700"/>
        <end position="721"/>
    </location>
</feature>
<dbReference type="GO" id="GO:0051764">
    <property type="term" value="P:actin crosslink formation"/>
    <property type="evidence" value="ECO:0007669"/>
    <property type="project" value="TreeGrafter"/>
</dbReference>
<keyword evidence="3" id="KW-0206">Cytoskeleton</keyword>
<gene>
    <name evidence="6" type="ORF">PACLA_8A024249</name>
</gene>
<dbReference type="PANTHER" id="PTHR46756">
    <property type="entry name" value="TRANSGELIN"/>
    <property type="match status" value="1"/>
</dbReference>
<dbReference type="InterPro" id="IPR003108">
    <property type="entry name" value="GAR_dom"/>
</dbReference>
<feature type="compositionally biased region" description="Polar residues" evidence="5">
    <location>
        <begin position="967"/>
        <end position="979"/>
    </location>
</feature>
<feature type="compositionally biased region" description="Basic and acidic residues" evidence="5">
    <location>
        <begin position="1097"/>
        <end position="1125"/>
    </location>
</feature>
<dbReference type="SMART" id="SM00243">
    <property type="entry name" value="GAS2"/>
    <property type="match status" value="1"/>
</dbReference>
<dbReference type="Gene3D" id="3.30.920.20">
    <property type="entry name" value="Gas2-like domain"/>
    <property type="match status" value="1"/>
</dbReference>
<feature type="region of interest" description="Disordered" evidence="5">
    <location>
        <begin position="1248"/>
        <end position="1310"/>
    </location>
</feature>
<dbReference type="InterPro" id="IPR036872">
    <property type="entry name" value="CH_dom_sf"/>
</dbReference>
<evidence type="ECO:0000256" key="3">
    <source>
        <dbReference type="ARBA" id="ARBA00023212"/>
    </source>
</evidence>
<evidence type="ECO:0000256" key="2">
    <source>
        <dbReference type="ARBA" id="ARBA00022490"/>
    </source>
</evidence>
<feature type="compositionally biased region" description="Basic and acidic residues" evidence="5">
    <location>
        <begin position="357"/>
        <end position="367"/>
    </location>
</feature>
<feature type="region of interest" description="Disordered" evidence="5">
    <location>
        <begin position="1374"/>
        <end position="1406"/>
    </location>
</feature>
<dbReference type="PROSITE" id="PS50021">
    <property type="entry name" value="CH"/>
    <property type="match status" value="1"/>
</dbReference>
<feature type="compositionally biased region" description="Low complexity" evidence="5">
    <location>
        <begin position="1184"/>
        <end position="1195"/>
    </location>
</feature>
<feature type="compositionally biased region" description="Polar residues" evidence="5">
    <location>
        <begin position="476"/>
        <end position="485"/>
    </location>
</feature>
<evidence type="ECO:0000313" key="6">
    <source>
        <dbReference type="EMBL" id="CAB3979555.1"/>
    </source>
</evidence>
<feature type="compositionally biased region" description="Low complexity" evidence="5">
    <location>
        <begin position="861"/>
        <end position="887"/>
    </location>
</feature>
<feature type="compositionally biased region" description="Basic and acidic residues" evidence="5">
    <location>
        <begin position="1289"/>
        <end position="1299"/>
    </location>
</feature>
<dbReference type="GO" id="GO:0008017">
    <property type="term" value="F:microtubule binding"/>
    <property type="evidence" value="ECO:0007669"/>
    <property type="project" value="InterPro"/>
</dbReference>
<comment type="similarity">
    <text evidence="4">Belongs to the GAS2 family.</text>
</comment>
<proteinExistence type="inferred from homology"/>
<dbReference type="Pfam" id="PF00307">
    <property type="entry name" value="CH"/>
    <property type="match status" value="1"/>
</dbReference>
<dbReference type="Pfam" id="PF02187">
    <property type="entry name" value="GAS2"/>
    <property type="match status" value="1"/>
</dbReference>
<evidence type="ECO:0000313" key="7">
    <source>
        <dbReference type="Proteomes" id="UP001152795"/>
    </source>
</evidence>
<name>A0A6S7FIU2_PARCT</name>
<feature type="compositionally biased region" description="Polar residues" evidence="5">
    <location>
        <begin position="1268"/>
        <end position="1278"/>
    </location>
</feature>
<sequence length="1521" mass="164376">MANTNDVVFRHVNRNDLERRSRPESAHKGNLKRLKTSSVGGFQRWEKENELLWAMLEDETEWLAKLFPDIIITPELFFYALEDGAILCRLANLIQEAADDYGKKNKVKVPAKRFKFHASIQKKNKQLALFKSRENVQGFLTWCRQIGISDSILFESNDVVEADECREGCREVVICLMEIARRASGMFKFTPIPKLIQLEKEIEIEEQKEAEEENSLDQVDYASSDDESNTSCPSPEAHSPPTNDGGNHTSPGGNKKKSKKHQPKSELDKEVFKIIDNFNLYNIRKIKEGKYMILGKIIFVRMLNGHVLLRIGGGWDTLEHYLLTHMPKVAPENGHCSTDAAVSPSVAKTPQKSQSRKILDKVKKEQQLKVTPSPYRTAGRNGSKSDEENDEKDITSAIRKIEFSVNQNIATRRKVSRHSQEETPQKSPKSVEESSLNTASDINQNNIAETISKSKSPKGKDMESEGNVFNEHNGDVFSSEQQNGEMLNFEGALVKENSNAESSLSPEESETTENTPDVVDGAVLAKLDTESATELNTIEQEESKQAELEPAIDITNPCDNEQSSDHPEFSVENSEEPSSEQAPPAEAITEDLDVVPNESEIAKNDNDVPSKDAEISASIHEVPPSDSDVPPCDAEIPASDTQVLPNDDEVPPKDPEVSPAVIPEDSKTSESPSPTPESTSSASTTPDVPQSPQKCPSPSGKKDGVEPPKKKTGKTTKDPTKTKPAGTKAPAKKEPGSTVGSRPKSAKPSTRPTADSSAVKNTKRPTSAVKSSTTAKSGTTTKSSTTAAAAKTKTTGDGKPSTAASKTKAPPSGKPTTTKTPSGKTSPTHSKKPTNKPDPKATPSTRPARPARTTAFGSSVSTAAAKKPAPKTRPATAPPARSTTTTQAKKKPVAAKVQTWSSSATRPQSAKPSTKSKDSTDGVATSKEAGGDRPTSPTKPLVRKTQTRTVTTTKTTRVGAGGDPETKSQTLKTTRTVTEANGKKTTKTTHKEISPTGRKPLRMTTETTEGGTGAKKPTKAVTDSKAGTRTTKPGTKKPETKFGAKTGPSRPTKETGAKKATTKTASKGKEVKGEIKGVPKAKTVKELSNALGITKPSDGKEKDDKDIEIEPKESVEKKVEEPRPAETPELVLKVETVKELSVASSITILKTSDGNADTLEPKEEKEVEAPRPAEMPELAPAQIEESPQVDESVQVEESVKVEEFVQVQECGQSEVSPEAEEVAPECEVIGTDQDGESGIVNVEGGIEEVPQVHEDSDDSEDIVENTEEQSVQQESNEIAESAGDLENASDQREEIDHRVLMNGDTVEQSADIVSDVNLVDVAEDINIEDKMAEPEPAEQVEENKDEIGDEIAANDEESGEPIIDFVQKVLTEAHEEELRDPSELIVQDSPEPRNSSGIIDDSLEDDSLDIIVVPESDVSYEEGALQSTEAWPAVSVGQEIDLLGDNNNAVEETEPKLNPYLIPSGADPEEPADSTADQDLFDIGADGKAEPLFVGDTGNTGEPTNRDSGFQENNTVDDLLG</sequence>
<feature type="compositionally biased region" description="Polar residues" evidence="5">
    <location>
        <begin position="900"/>
        <end position="913"/>
    </location>
</feature>
<feature type="compositionally biased region" description="Basic and acidic residues" evidence="5">
    <location>
        <begin position="1067"/>
        <end position="1077"/>
    </location>
</feature>
<dbReference type="EMBL" id="CACRXK020000208">
    <property type="protein sequence ID" value="CAB3979555.1"/>
    <property type="molecule type" value="Genomic_DNA"/>
</dbReference>